<accession>A0A4P9YVP2</accession>
<evidence type="ECO:0000313" key="1">
    <source>
        <dbReference type="EMBL" id="RKP22990.1"/>
    </source>
</evidence>
<sequence length="59" mass="6056">MAAWSIGMGVGVAAGCPSTNAGMNGVDGLCSTSKCADTISNLSLQMHFVDGQRTEIMFD</sequence>
<gene>
    <name evidence="1" type="ORF">SYNPS1DRAFT_25050</name>
</gene>
<dbReference type="AlphaFoldDB" id="A0A4P9YVP2"/>
<protein>
    <submittedName>
        <fullName evidence="1">Uncharacterized protein</fullName>
    </submittedName>
</protein>
<dbReference type="Proteomes" id="UP000278143">
    <property type="component" value="Unassembled WGS sequence"/>
</dbReference>
<keyword evidence="2" id="KW-1185">Reference proteome</keyword>
<organism evidence="1 2">
    <name type="scientific">Syncephalis pseudoplumigaleata</name>
    <dbReference type="NCBI Taxonomy" id="1712513"/>
    <lineage>
        <taxon>Eukaryota</taxon>
        <taxon>Fungi</taxon>
        <taxon>Fungi incertae sedis</taxon>
        <taxon>Zoopagomycota</taxon>
        <taxon>Zoopagomycotina</taxon>
        <taxon>Zoopagomycetes</taxon>
        <taxon>Zoopagales</taxon>
        <taxon>Piptocephalidaceae</taxon>
        <taxon>Syncephalis</taxon>
    </lineage>
</organism>
<dbReference type="EMBL" id="KZ991415">
    <property type="protein sequence ID" value="RKP22990.1"/>
    <property type="molecule type" value="Genomic_DNA"/>
</dbReference>
<proteinExistence type="predicted"/>
<reference evidence="2" key="1">
    <citation type="journal article" date="2018" name="Nat. Microbiol.">
        <title>Leveraging single-cell genomics to expand the fungal tree of life.</title>
        <authorList>
            <person name="Ahrendt S.R."/>
            <person name="Quandt C.A."/>
            <person name="Ciobanu D."/>
            <person name="Clum A."/>
            <person name="Salamov A."/>
            <person name="Andreopoulos B."/>
            <person name="Cheng J.F."/>
            <person name="Woyke T."/>
            <person name="Pelin A."/>
            <person name="Henrissat B."/>
            <person name="Reynolds N.K."/>
            <person name="Benny G.L."/>
            <person name="Smith M.E."/>
            <person name="James T.Y."/>
            <person name="Grigoriev I.V."/>
        </authorList>
    </citation>
    <scope>NUCLEOTIDE SEQUENCE [LARGE SCALE GENOMIC DNA]</scope>
    <source>
        <strain evidence="2">Benny S71-1</strain>
    </source>
</reference>
<name>A0A4P9YVP2_9FUNG</name>
<evidence type="ECO:0000313" key="2">
    <source>
        <dbReference type="Proteomes" id="UP000278143"/>
    </source>
</evidence>